<dbReference type="PANTHER" id="PTHR24221">
    <property type="entry name" value="ATP-BINDING CASSETTE SUB-FAMILY B"/>
    <property type="match status" value="1"/>
</dbReference>
<evidence type="ECO:0000259" key="9">
    <source>
        <dbReference type="PROSITE" id="PS50929"/>
    </source>
</evidence>
<keyword evidence="2 7" id="KW-0812">Transmembrane</keyword>
<dbReference type="InterPro" id="IPR017871">
    <property type="entry name" value="ABC_transporter-like_CS"/>
</dbReference>
<dbReference type="GO" id="GO:0005886">
    <property type="term" value="C:plasma membrane"/>
    <property type="evidence" value="ECO:0007669"/>
    <property type="project" value="UniProtKB-SubCell"/>
</dbReference>
<organism evidence="10 11">
    <name type="scientific">Candidatus Kaiserbacteria bacterium RIFCSPHIGHO2_02_FULL_49_11</name>
    <dbReference type="NCBI Taxonomy" id="1798489"/>
    <lineage>
        <taxon>Bacteria</taxon>
        <taxon>Candidatus Kaiseribacteriota</taxon>
    </lineage>
</organism>
<evidence type="ECO:0000256" key="5">
    <source>
        <dbReference type="ARBA" id="ARBA00022989"/>
    </source>
</evidence>
<keyword evidence="4" id="KW-0067">ATP-binding</keyword>
<dbReference type="EMBL" id="MFLC01000007">
    <property type="protein sequence ID" value="OGG55261.1"/>
    <property type="molecule type" value="Genomic_DNA"/>
</dbReference>
<keyword evidence="3" id="KW-0547">Nucleotide-binding</keyword>
<evidence type="ECO:0000256" key="3">
    <source>
        <dbReference type="ARBA" id="ARBA00022741"/>
    </source>
</evidence>
<dbReference type="SUPFAM" id="SSF52540">
    <property type="entry name" value="P-loop containing nucleoside triphosphate hydrolases"/>
    <property type="match status" value="1"/>
</dbReference>
<dbReference type="PROSITE" id="PS00211">
    <property type="entry name" value="ABC_TRANSPORTER_1"/>
    <property type="match status" value="1"/>
</dbReference>
<gene>
    <name evidence="10" type="ORF">A3D62_02425</name>
</gene>
<dbReference type="AlphaFoldDB" id="A0A1F6D1T9"/>
<dbReference type="GO" id="GO:0034040">
    <property type="term" value="F:ATPase-coupled lipid transmembrane transporter activity"/>
    <property type="evidence" value="ECO:0007669"/>
    <property type="project" value="TreeGrafter"/>
</dbReference>
<feature type="domain" description="ABC transporter" evidence="8">
    <location>
        <begin position="358"/>
        <end position="602"/>
    </location>
</feature>
<feature type="transmembrane region" description="Helical" evidence="7">
    <location>
        <begin position="40"/>
        <end position="66"/>
    </location>
</feature>
<protein>
    <recommendedName>
        <fullName evidence="12">ABC transporter domain-containing protein</fullName>
    </recommendedName>
</protein>
<evidence type="ECO:0000259" key="8">
    <source>
        <dbReference type="PROSITE" id="PS50893"/>
    </source>
</evidence>
<dbReference type="GO" id="GO:0140359">
    <property type="term" value="F:ABC-type transporter activity"/>
    <property type="evidence" value="ECO:0007669"/>
    <property type="project" value="InterPro"/>
</dbReference>
<dbReference type="Gene3D" id="3.40.50.300">
    <property type="entry name" value="P-loop containing nucleotide triphosphate hydrolases"/>
    <property type="match status" value="1"/>
</dbReference>
<dbReference type="PROSITE" id="PS50929">
    <property type="entry name" value="ABC_TM1F"/>
    <property type="match status" value="1"/>
</dbReference>
<dbReference type="InterPro" id="IPR039421">
    <property type="entry name" value="Type_1_exporter"/>
</dbReference>
<dbReference type="PROSITE" id="PS50893">
    <property type="entry name" value="ABC_TRANSPORTER_2"/>
    <property type="match status" value="1"/>
</dbReference>
<dbReference type="SMART" id="SM00382">
    <property type="entry name" value="AAA"/>
    <property type="match status" value="1"/>
</dbReference>
<accession>A0A1F6D1T9</accession>
<feature type="transmembrane region" description="Helical" evidence="7">
    <location>
        <begin position="78"/>
        <end position="102"/>
    </location>
</feature>
<evidence type="ECO:0000313" key="10">
    <source>
        <dbReference type="EMBL" id="OGG55261.1"/>
    </source>
</evidence>
<dbReference type="InterPro" id="IPR027417">
    <property type="entry name" value="P-loop_NTPase"/>
</dbReference>
<feature type="transmembrane region" description="Helical" evidence="7">
    <location>
        <begin position="183"/>
        <end position="203"/>
    </location>
</feature>
<evidence type="ECO:0000256" key="6">
    <source>
        <dbReference type="ARBA" id="ARBA00023136"/>
    </source>
</evidence>
<comment type="subcellular location">
    <subcellularLocation>
        <location evidence="1">Cell membrane</location>
        <topology evidence="1">Multi-pass membrane protein</topology>
    </subcellularLocation>
</comment>
<evidence type="ECO:0000256" key="4">
    <source>
        <dbReference type="ARBA" id="ARBA00022840"/>
    </source>
</evidence>
<dbReference type="InterPro" id="IPR036640">
    <property type="entry name" value="ABC1_TM_sf"/>
</dbReference>
<sequence length="616" mass="69755">MAEVTQQPQGVLGYVREVRETYSALKWVWDDLVSDIGKRLVLVMLGILSLVMVAAALQPLVFAWMINSLKETPDAQLLVFVGALLLSVGILNHVAGTAHSFVREWAWNRCMHYFQGRINELFYEKSLGQHIDEGSSLNYANIERSKNRIEGIQQMLFFETGSMFLSVILSYGFIWYISVVAGAAATVLLVVHVTWSMYLNYHVTVETSPIERKFRAHNRQMIERWEKIVRVKTSGKAESEHVRLSKWFDNILEEDKKFWFWFIRSSAAREFVGLLMRALVVGWGVYLVYKGSIEIGLLVPLYAWTTDMTNNLWYIGQAERRLNEQVPYIQSLRKTLTMPPRFSEDHGETLTTSVPVPVRFKSVGISYAEQNRAELPILRDVDFAIDPGEKVALLGPSGAGKTTVMKLLLRFMDPTCGEIWVNGHRLSDLKLASWMEHVGYIPQQPQIFDGTIRYNLTFGLSAELQQSITDEEIWRVMRLLQIDFGERLTDGLDTIVGRDGVKLSGGQAQRLMIGAAVIKRPIFMVIDEATSSLDSTTEKLVQEGLHTVLDGPVGALIVAHRLSTVRTICNRFLVLRPLSEVPNGESQIEADATSFEELYKISPTFRRLADDQGISL</sequence>
<dbReference type="InterPro" id="IPR011527">
    <property type="entry name" value="ABC1_TM_dom"/>
</dbReference>
<dbReference type="Pfam" id="PF00005">
    <property type="entry name" value="ABC_tran"/>
    <property type="match status" value="1"/>
</dbReference>
<proteinExistence type="predicted"/>
<feature type="domain" description="ABC transmembrane type-1" evidence="9">
    <location>
        <begin position="42"/>
        <end position="299"/>
    </location>
</feature>
<name>A0A1F6D1T9_9BACT</name>
<dbReference type="Gene3D" id="1.20.1560.10">
    <property type="entry name" value="ABC transporter type 1, transmembrane domain"/>
    <property type="match status" value="1"/>
</dbReference>
<dbReference type="PANTHER" id="PTHR24221:SF653">
    <property type="entry name" value="TRANSPORT ATP-BINDING PROTEIN CYDC"/>
    <property type="match status" value="1"/>
</dbReference>
<evidence type="ECO:0000256" key="2">
    <source>
        <dbReference type="ARBA" id="ARBA00022692"/>
    </source>
</evidence>
<evidence type="ECO:0000256" key="1">
    <source>
        <dbReference type="ARBA" id="ARBA00004651"/>
    </source>
</evidence>
<dbReference type="Proteomes" id="UP000177659">
    <property type="component" value="Unassembled WGS sequence"/>
</dbReference>
<keyword evidence="6 7" id="KW-0472">Membrane</keyword>
<dbReference type="InterPro" id="IPR003439">
    <property type="entry name" value="ABC_transporter-like_ATP-bd"/>
</dbReference>
<reference evidence="10 11" key="1">
    <citation type="journal article" date="2016" name="Nat. Commun.">
        <title>Thousands of microbial genomes shed light on interconnected biogeochemical processes in an aquifer system.</title>
        <authorList>
            <person name="Anantharaman K."/>
            <person name="Brown C.T."/>
            <person name="Hug L.A."/>
            <person name="Sharon I."/>
            <person name="Castelle C.J."/>
            <person name="Probst A.J."/>
            <person name="Thomas B.C."/>
            <person name="Singh A."/>
            <person name="Wilkins M.J."/>
            <person name="Karaoz U."/>
            <person name="Brodie E.L."/>
            <person name="Williams K.H."/>
            <person name="Hubbard S.S."/>
            <person name="Banfield J.F."/>
        </authorList>
    </citation>
    <scope>NUCLEOTIDE SEQUENCE [LARGE SCALE GENOMIC DNA]</scope>
</reference>
<evidence type="ECO:0000313" key="11">
    <source>
        <dbReference type="Proteomes" id="UP000177659"/>
    </source>
</evidence>
<keyword evidence="5 7" id="KW-1133">Transmembrane helix</keyword>
<dbReference type="InterPro" id="IPR003593">
    <property type="entry name" value="AAA+_ATPase"/>
</dbReference>
<dbReference type="GO" id="GO:0005524">
    <property type="term" value="F:ATP binding"/>
    <property type="evidence" value="ECO:0007669"/>
    <property type="project" value="UniProtKB-KW"/>
</dbReference>
<dbReference type="GO" id="GO:0016887">
    <property type="term" value="F:ATP hydrolysis activity"/>
    <property type="evidence" value="ECO:0007669"/>
    <property type="project" value="InterPro"/>
</dbReference>
<evidence type="ECO:0000256" key="7">
    <source>
        <dbReference type="SAM" id="Phobius"/>
    </source>
</evidence>
<comment type="caution">
    <text evidence="10">The sequence shown here is derived from an EMBL/GenBank/DDBJ whole genome shotgun (WGS) entry which is preliminary data.</text>
</comment>
<evidence type="ECO:0008006" key="12">
    <source>
        <dbReference type="Google" id="ProtNLM"/>
    </source>
</evidence>
<dbReference type="SUPFAM" id="SSF90123">
    <property type="entry name" value="ABC transporter transmembrane region"/>
    <property type="match status" value="1"/>
</dbReference>